<dbReference type="EMBL" id="AXCY01000048">
    <property type="protein sequence ID" value="KGM10488.1"/>
    <property type="molecule type" value="Genomic_DNA"/>
</dbReference>
<dbReference type="GO" id="GO:0005524">
    <property type="term" value="F:ATP binding"/>
    <property type="evidence" value="ECO:0007669"/>
    <property type="project" value="UniProtKB-KW"/>
</dbReference>
<gene>
    <name evidence="7" type="ORF">N868_15115</name>
</gene>
<dbReference type="Gene3D" id="3.40.50.300">
    <property type="entry name" value="P-loop containing nucleotide triphosphate hydrolases"/>
    <property type="match status" value="1"/>
</dbReference>
<keyword evidence="2" id="KW-0813">Transport</keyword>
<dbReference type="InterPro" id="IPR027417">
    <property type="entry name" value="P-loop_NTPase"/>
</dbReference>
<dbReference type="OrthoDB" id="9804819at2"/>
<dbReference type="AlphaFoldDB" id="A0A0A0BPS6"/>
<dbReference type="Pfam" id="PF00005">
    <property type="entry name" value="ABC_tran"/>
    <property type="match status" value="1"/>
</dbReference>
<evidence type="ECO:0000313" key="8">
    <source>
        <dbReference type="Proteomes" id="UP000029839"/>
    </source>
</evidence>
<comment type="similarity">
    <text evidence="1">Belongs to the ABC transporter superfamily.</text>
</comment>
<reference evidence="7 8" key="1">
    <citation type="submission" date="2013-08" db="EMBL/GenBank/DDBJ databases">
        <title>Genome sequencing of Cellulomonas carbonis T26.</title>
        <authorList>
            <person name="Chen F."/>
            <person name="Li Y."/>
            <person name="Wang G."/>
        </authorList>
    </citation>
    <scope>NUCLEOTIDE SEQUENCE [LARGE SCALE GENOMIC DNA]</scope>
    <source>
        <strain evidence="7 8">T26</strain>
    </source>
</reference>
<evidence type="ECO:0000256" key="3">
    <source>
        <dbReference type="ARBA" id="ARBA00022741"/>
    </source>
</evidence>
<dbReference type="GO" id="GO:0016887">
    <property type="term" value="F:ATP hydrolysis activity"/>
    <property type="evidence" value="ECO:0007669"/>
    <property type="project" value="InterPro"/>
</dbReference>
<dbReference type="Proteomes" id="UP000029839">
    <property type="component" value="Unassembled WGS sequence"/>
</dbReference>
<reference evidence="7 8" key="2">
    <citation type="journal article" date="2015" name="Stand. Genomic Sci.">
        <title>Draft genome sequence of Cellulomonas carbonis T26(T) and comparative analysis of six Cellulomonas genomes.</title>
        <authorList>
            <person name="Zhuang W."/>
            <person name="Zhang S."/>
            <person name="Xia X."/>
            <person name="Wang G."/>
        </authorList>
    </citation>
    <scope>NUCLEOTIDE SEQUENCE [LARGE SCALE GENOMIC DNA]</scope>
    <source>
        <strain evidence="7 8">T26</strain>
    </source>
</reference>
<protein>
    <submittedName>
        <fullName evidence="7">ABC transporter ATP-binding protein</fullName>
    </submittedName>
</protein>
<dbReference type="RefSeq" id="WP_043606943.1">
    <property type="nucleotide sequence ID" value="NZ_AXCY01000048.1"/>
</dbReference>
<accession>A0A0A0BPS6</accession>
<dbReference type="PANTHER" id="PTHR43335:SF11">
    <property type="entry name" value="ABC TRANSPORTER RELATED"/>
    <property type="match status" value="1"/>
</dbReference>
<dbReference type="InterPro" id="IPR003439">
    <property type="entry name" value="ABC_transporter-like_ATP-bd"/>
</dbReference>
<evidence type="ECO:0000256" key="1">
    <source>
        <dbReference type="ARBA" id="ARBA00005417"/>
    </source>
</evidence>
<evidence type="ECO:0000259" key="6">
    <source>
        <dbReference type="PROSITE" id="PS50893"/>
    </source>
</evidence>
<keyword evidence="4 7" id="KW-0067">ATP-binding</keyword>
<dbReference type="SMART" id="SM00382">
    <property type="entry name" value="AAA"/>
    <property type="match status" value="1"/>
</dbReference>
<evidence type="ECO:0000256" key="5">
    <source>
        <dbReference type="SAM" id="MobiDB-lite"/>
    </source>
</evidence>
<feature type="domain" description="ABC transporter" evidence="6">
    <location>
        <begin position="5"/>
        <end position="232"/>
    </location>
</feature>
<keyword evidence="3" id="KW-0547">Nucleotide-binding</keyword>
<dbReference type="InterPro" id="IPR003593">
    <property type="entry name" value="AAA+_ATPase"/>
</dbReference>
<feature type="region of interest" description="Disordered" evidence="5">
    <location>
        <begin position="256"/>
        <end position="280"/>
    </location>
</feature>
<dbReference type="SUPFAM" id="SSF52540">
    <property type="entry name" value="P-loop containing nucleoside triphosphate hydrolases"/>
    <property type="match status" value="1"/>
</dbReference>
<keyword evidence="8" id="KW-1185">Reference proteome</keyword>
<comment type="caution">
    <text evidence="7">The sequence shown here is derived from an EMBL/GenBank/DDBJ whole genome shotgun (WGS) entry which is preliminary data.</text>
</comment>
<organism evidence="7 8">
    <name type="scientific">Cellulomonas carbonis T26</name>
    <dbReference type="NCBI Taxonomy" id="947969"/>
    <lineage>
        <taxon>Bacteria</taxon>
        <taxon>Bacillati</taxon>
        <taxon>Actinomycetota</taxon>
        <taxon>Actinomycetes</taxon>
        <taxon>Micrococcales</taxon>
        <taxon>Cellulomonadaceae</taxon>
        <taxon>Cellulomonas</taxon>
    </lineage>
</organism>
<dbReference type="PROSITE" id="PS50893">
    <property type="entry name" value="ABC_TRANSPORTER_2"/>
    <property type="match status" value="1"/>
</dbReference>
<evidence type="ECO:0000313" key="7">
    <source>
        <dbReference type="EMBL" id="KGM10488.1"/>
    </source>
</evidence>
<evidence type="ECO:0000256" key="2">
    <source>
        <dbReference type="ARBA" id="ARBA00022448"/>
    </source>
</evidence>
<sequence length="326" mass="33910">MQDGLGLTDVTRTVDGVRALDRVTFTAARGRVTALVGCAGSGTTTALRVAVGAVVPDTGTVTLDGRPVTAADRRRWGHVPQEGGLHPRMTAHDQLVHLAQLHGLSRADAVTATDDVLEALGLTAQAGERLDALAFDDQRRVRLAAALVHRPTCVLLDEPFAGLDPVGFAPLVALVRRYADDGAPVLVATRRADLAERCCDDVVVLDAGRVVAAGAVAEVRAAHTGRRVRVRVEAPDEAALVADLRALRGVALHGSARRTGLGDRPGDGRGTGPGRDAAGGTTLELDLSDDADDQQVLATALRHGAVHELVTLVPTLDEVFAGVGAR</sequence>
<evidence type="ECO:0000256" key="4">
    <source>
        <dbReference type="ARBA" id="ARBA00022840"/>
    </source>
</evidence>
<name>A0A0A0BPS6_9CELL</name>
<dbReference type="PANTHER" id="PTHR43335">
    <property type="entry name" value="ABC TRANSPORTER, ATP-BINDING PROTEIN"/>
    <property type="match status" value="1"/>
</dbReference>
<proteinExistence type="inferred from homology"/>